<dbReference type="PROSITE" id="PS50234">
    <property type="entry name" value="VWFA"/>
    <property type="match status" value="1"/>
</dbReference>
<feature type="transmembrane region" description="Helical" evidence="1">
    <location>
        <begin position="42"/>
        <end position="62"/>
    </location>
</feature>
<evidence type="ECO:0000256" key="1">
    <source>
        <dbReference type="SAM" id="Phobius"/>
    </source>
</evidence>
<evidence type="ECO:0000259" key="2">
    <source>
        <dbReference type="PROSITE" id="PS50234"/>
    </source>
</evidence>
<accession>A0A0C1CCA0</accession>
<dbReference type="InterPro" id="IPR002035">
    <property type="entry name" value="VWF_A"/>
</dbReference>
<keyword evidence="1" id="KW-1133">Transmembrane helix</keyword>
<dbReference type="Gene3D" id="3.40.50.410">
    <property type="entry name" value="von Willebrand factor, type A domain"/>
    <property type="match status" value="1"/>
</dbReference>
<keyword evidence="1" id="KW-0472">Membrane</keyword>
<dbReference type="Pfam" id="PF13519">
    <property type="entry name" value="VWA_2"/>
    <property type="match status" value="1"/>
</dbReference>
<dbReference type="SMART" id="SM00327">
    <property type="entry name" value="VWA"/>
    <property type="match status" value="1"/>
</dbReference>
<evidence type="ECO:0000313" key="3">
    <source>
        <dbReference type="EMBL" id="KIA78510.1"/>
    </source>
</evidence>
<proteinExistence type="predicted"/>
<feature type="domain" description="VWFA" evidence="2">
    <location>
        <begin position="134"/>
        <end position="337"/>
    </location>
</feature>
<dbReference type="InterPro" id="IPR036465">
    <property type="entry name" value="vWFA_dom_sf"/>
</dbReference>
<reference evidence="3 4" key="1">
    <citation type="journal article" date="2014" name="Mol. Biol. Evol.">
        <title>Massive expansion of Ubiquitination-related gene families within the Chlamydiae.</title>
        <authorList>
            <person name="Domman D."/>
            <person name="Collingro A."/>
            <person name="Lagkouvardos I."/>
            <person name="Gehre L."/>
            <person name="Weinmaier T."/>
            <person name="Rattei T."/>
            <person name="Subtil A."/>
            <person name="Horn M."/>
        </authorList>
    </citation>
    <scope>NUCLEOTIDE SEQUENCE [LARGE SCALE GENOMIC DNA]</scope>
    <source>
        <strain evidence="3 4">OEW1</strain>
    </source>
</reference>
<comment type="caution">
    <text evidence="3">The sequence shown here is derived from an EMBL/GenBank/DDBJ whole genome shotgun (WGS) entry which is preliminary data.</text>
</comment>
<gene>
    <name evidence="3" type="ORF">DB43_DW00060</name>
</gene>
<sequence>MSKDFLISLFDRHWIRMPIAFGSSKGFFIENSTMIKDLFFDFPLAAFLIPGVFLFVLAGMFLHRHRLSVMQQYSKIVQMVMLPRDPVSTWVKGTLLCLTWLAAVLALMQPKGNSHYAPNTVLSTGQEEGIPTHQMQFILDTSASMQVKDIRNQTRSEYGKEIVDELARQLDGKSASLWGFAGQATRLSPATMDALFLRLMIRDLQINEGNVTGTSLINAVKAIQKEISELPQDRKLVAVLLSDGEDTENISAEEKAKNLRVLLDDLKTKFKDRLTIYTIGIGSREGGEIPDVLEQGQRIHSKRDDTWLKQIGESSGEYIIADQESSIEIAQDIISKMKKKNLEEWISKPNETSSVKEDMVQSLIYTLYFQYPLAFALLFLTIEILFPIVRHQTRSPK</sequence>
<dbReference type="AlphaFoldDB" id="A0A0C1CCA0"/>
<dbReference type="Proteomes" id="UP000031307">
    <property type="component" value="Unassembled WGS sequence"/>
</dbReference>
<name>A0A0C1CCA0_9BACT</name>
<feature type="transmembrane region" description="Helical" evidence="1">
    <location>
        <begin position="89"/>
        <end position="108"/>
    </location>
</feature>
<organism evidence="3 4">
    <name type="scientific">Parachlamydia acanthamoebae</name>
    <dbReference type="NCBI Taxonomy" id="83552"/>
    <lineage>
        <taxon>Bacteria</taxon>
        <taxon>Pseudomonadati</taxon>
        <taxon>Chlamydiota</taxon>
        <taxon>Chlamydiia</taxon>
        <taxon>Parachlamydiales</taxon>
        <taxon>Parachlamydiaceae</taxon>
        <taxon>Parachlamydia</taxon>
    </lineage>
</organism>
<protein>
    <recommendedName>
        <fullName evidence="2">VWFA domain-containing protein</fullName>
    </recommendedName>
</protein>
<feature type="transmembrane region" description="Helical" evidence="1">
    <location>
        <begin position="368"/>
        <end position="389"/>
    </location>
</feature>
<dbReference type="SUPFAM" id="SSF53300">
    <property type="entry name" value="vWA-like"/>
    <property type="match status" value="1"/>
</dbReference>
<evidence type="ECO:0000313" key="4">
    <source>
        <dbReference type="Proteomes" id="UP000031307"/>
    </source>
</evidence>
<keyword evidence="1" id="KW-0812">Transmembrane</keyword>
<dbReference type="PATRIC" id="fig|83552.4.peg.266"/>
<dbReference type="EMBL" id="JSAM01000017">
    <property type="protein sequence ID" value="KIA78510.1"/>
    <property type="molecule type" value="Genomic_DNA"/>
</dbReference>